<reference evidence="6 7" key="2">
    <citation type="journal article" date="2016" name="Genome Announc.">
        <title>Draft Genome Sequence of Oceanobacillus picturae Heshi-B3, Isolated from Fermented Rice Bran in a Traditional Japanese Seafood Dish.</title>
        <authorList>
            <person name="Akuzawa S."/>
            <person name="Nagaoka J."/>
            <person name="Kanekatsu M."/>
            <person name="Kanesaki Y."/>
            <person name="Suzuki T."/>
        </authorList>
    </citation>
    <scope>NUCLEOTIDE SEQUENCE [LARGE SCALE GENOMIC DNA]</scope>
    <source>
        <strain evidence="6 7">Heshi-B3</strain>
    </source>
</reference>
<dbReference type="GO" id="GO:0016020">
    <property type="term" value="C:membrane"/>
    <property type="evidence" value="ECO:0007669"/>
    <property type="project" value="UniProtKB-SubCell"/>
</dbReference>
<organism evidence="6 7">
    <name type="scientific">Oceanobacillus picturae</name>
    <dbReference type="NCBI Taxonomy" id="171693"/>
    <lineage>
        <taxon>Bacteria</taxon>
        <taxon>Bacillati</taxon>
        <taxon>Bacillota</taxon>
        <taxon>Bacilli</taxon>
        <taxon>Bacillales</taxon>
        <taxon>Bacillaceae</taxon>
        <taxon>Oceanobacillus</taxon>
    </lineage>
</organism>
<evidence type="ECO:0000256" key="4">
    <source>
        <dbReference type="ARBA" id="ARBA00023136"/>
    </source>
</evidence>
<sequence length="75" mass="8533">MKAAITRLIVLVVLLVNQALVTFGWNPLPFSEEEVYEGVSSVATVVVAVYTWWKNNNVTKKAQYNDEFLKNRGMK</sequence>
<gene>
    <name evidence="6" type="ORF">OPHB3_1983</name>
</gene>
<dbReference type="NCBIfam" id="TIGR01592">
    <property type="entry name" value="holin_SPP1"/>
    <property type="match status" value="1"/>
</dbReference>
<dbReference type="InterPro" id="IPR006479">
    <property type="entry name" value="Holin"/>
</dbReference>
<protein>
    <submittedName>
        <fullName evidence="6">SPP1 family holin</fullName>
    </submittedName>
</protein>
<evidence type="ECO:0000256" key="1">
    <source>
        <dbReference type="ARBA" id="ARBA00004370"/>
    </source>
</evidence>
<evidence type="ECO:0000313" key="6">
    <source>
        <dbReference type="EMBL" id="GAQ18044.1"/>
    </source>
</evidence>
<evidence type="ECO:0000256" key="3">
    <source>
        <dbReference type="ARBA" id="ARBA00022989"/>
    </source>
</evidence>
<evidence type="ECO:0000313" key="7">
    <source>
        <dbReference type="Proteomes" id="UP000052946"/>
    </source>
</evidence>
<dbReference type="AlphaFoldDB" id="A0A0U9HGE8"/>
<comment type="caution">
    <text evidence="6">The sequence shown here is derived from an EMBL/GenBank/DDBJ whole genome shotgun (WGS) entry which is preliminary data.</text>
</comment>
<accession>A0A0U9HGE8</accession>
<keyword evidence="2 5" id="KW-0812">Transmembrane</keyword>
<proteinExistence type="predicted"/>
<dbReference type="Pfam" id="PF04688">
    <property type="entry name" value="Holin_SPP1"/>
    <property type="match status" value="1"/>
</dbReference>
<keyword evidence="4 5" id="KW-0472">Membrane</keyword>
<dbReference type="Proteomes" id="UP000052946">
    <property type="component" value="Unassembled WGS sequence"/>
</dbReference>
<comment type="subcellular location">
    <subcellularLocation>
        <location evidence="1">Membrane</location>
    </subcellularLocation>
</comment>
<reference evidence="7" key="1">
    <citation type="submission" date="2015-07" db="EMBL/GenBank/DDBJ databases">
        <title>Draft Genome Sequence of Oceanobacillus picturae Heshi-B3 that Was Isolated from Fermented Rice Bran with Aging Salted Mackerel, Which Was Named Heshiko as Traditional Fermented Seafood in Japan.</title>
        <authorList>
            <person name="Akuzawa S."/>
            <person name="Nakagawa J."/>
            <person name="Kanekatsu T."/>
            <person name="Kanesaki Y."/>
            <person name="Suzuki T."/>
        </authorList>
    </citation>
    <scope>NUCLEOTIDE SEQUENCE [LARGE SCALE GENOMIC DNA]</scope>
    <source>
        <strain evidence="7">Heshi-B3</strain>
    </source>
</reference>
<evidence type="ECO:0000256" key="2">
    <source>
        <dbReference type="ARBA" id="ARBA00022692"/>
    </source>
</evidence>
<dbReference type="EMBL" id="BBXV01000023">
    <property type="protein sequence ID" value="GAQ18044.1"/>
    <property type="molecule type" value="Genomic_DNA"/>
</dbReference>
<dbReference type="RefSeq" id="WP_058950196.1">
    <property type="nucleotide sequence ID" value="NZ_BBXV01000023.1"/>
</dbReference>
<feature type="transmembrane region" description="Helical" evidence="5">
    <location>
        <begin position="35"/>
        <end position="53"/>
    </location>
</feature>
<name>A0A0U9HGE8_9BACI</name>
<evidence type="ECO:0000256" key="5">
    <source>
        <dbReference type="SAM" id="Phobius"/>
    </source>
</evidence>
<keyword evidence="3 5" id="KW-1133">Transmembrane helix</keyword>